<proteinExistence type="predicted"/>
<comment type="caution">
    <text evidence="2">The sequence shown here is derived from an EMBL/GenBank/DDBJ whole genome shotgun (WGS) entry which is preliminary data.</text>
</comment>
<organism evidence="2 3">
    <name type="scientific">Chryseobacterium pennipullorum</name>
    <dbReference type="NCBI Taxonomy" id="2258963"/>
    <lineage>
        <taxon>Bacteria</taxon>
        <taxon>Pseudomonadati</taxon>
        <taxon>Bacteroidota</taxon>
        <taxon>Flavobacteriia</taxon>
        <taxon>Flavobacteriales</taxon>
        <taxon>Weeksellaceae</taxon>
        <taxon>Chryseobacterium group</taxon>
        <taxon>Chryseobacterium</taxon>
    </lineage>
</organism>
<protein>
    <submittedName>
        <fullName evidence="2">Uncharacterized protein</fullName>
    </submittedName>
</protein>
<name>A0A3D9AS19_9FLAO</name>
<evidence type="ECO:0000256" key="1">
    <source>
        <dbReference type="SAM" id="MobiDB-lite"/>
    </source>
</evidence>
<dbReference type="AlphaFoldDB" id="A0A3D9AS19"/>
<dbReference type="EMBL" id="QNVV01000020">
    <property type="protein sequence ID" value="REC44191.1"/>
    <property type="molecule type" value="Genomic_DNA"/>
</dbReference>
<dbReference type="OrthoDB" id="1262709at2"/>
<evidence type="ECO:0000313" key="3">
    <source>
        <dbReference type="Proteomes" id="UP000256257"/>
    </source>
</evidence>
<accession>A0A3D9AS19</accession>
<evidence type="ECO:0000313" key="2">
    <source>
        <dbReference type="EMBL" id="REC44191.1"/>
    </source>
</evidence>
<dbReference type="RefSeq" id="WP_115929659.1">
    <property type="nucleotide sequence ID" value="NZ_QNVV01000020.1"/>
</dbReference>
<gene>
    <name evidence="2" type="ORF">DRF67_17840</name>
</gene>
<feature type="region of interest" description="Disordered" evidence="1">
    <location>
        <begin position="146"/>
        <end position="193"/>
    </location>
</feature>
<sequence>MDTAQNTDVQASTPAEESVVFVNSEVLAPPTATPMTGASKIMTDQATGMMMQDLQSFLKGFEQLGLIAVSRLANNMLTYGKYHHDPNATGKDQSSDDDVQDVGKGNEVIKDLFKIISDYAEVKTKISSLIPPPATAVINNTASSVPAASTGLQEEDPTKKKSLTPEPEEDTTEESAAHEPELPTGESKAPEAKKNLISKLFDTLKINTI</sequence>
<dbReference type="Proteomes" id="UP000256257">
    <property type="component" value="Unassembled WGS sequence"/>
</dbReference>
<keyword evidence="3" id="KW-1185">Reference proteome</keyword>
<reference evidence="2 3" key="1">
    <citation type="submission" date="2018-06" db="EMBL/GenBank/DDBJ databases">
        <title>Novel Chryseobacterium species.</title>
        <authorList>
            <person name="Newman J."/>
            <person name="Hugo C."/>
            <person name="Oosthuizen L."/>
            <person name="Charimba G."/>
        </authorList>
    </citation>
    <scope>NUCLEOTIDE SEQUENCE [LARGE SCALE GENOMIC DNA]</scope>
    <source>
        <strain evidence="2 3">7_F195</strain>
    </source>
</reference>